<evidence type="ECO:0000256" key="2">
    <source>
        <dbReference type="ARBA" id="ARBA00004533"/>
    </source>
</evidence>
<evidence type="ECO:0000313" key="11">
    <source>
        <dbReference type="Proteomes" id="UP001161691"/>
    </source>
</evidence>
<accession>A0ABT6TSB1</accession>
<keyword evidence="5" id="KW-1003">Cell membrane</keyword>
<keyword evidence="11" id="KW-1185">Reference proteome</keyword>
<keyword evidence="6" id="KW-0997">Cell inner membrane</keyword>
<dbReference type="PROSITE" id="PS51257">
    <property type="entry name" value="PROKAR_LIPOPROTEIN"/>
    <property type="match status" value="1"/>
</dbReference>
<evidence type="ECO:0000256" key="6">
    <source>
        <dbReference type="ARBA" id="ARBA00022519"/>
    </source>
</evidence>
<gene>
    <name evidence="10" type="ORF">KB449_32655</name>
</gene>
<feature type="signal peptide" evidence="9">
    <location>
        <begin position="1"/>
        <end position="29"/>
    </location>
</feature>
<dbReference type="InterPro" id="IPR044527">
    <property type="entry name" value="NrtA/CpmA_ABC-bd_dom"/>
</dbReference>
<sequence length="350" mass="36716">MFKKAAYSSFSIVLILMLTLLSGCGNSNSGSDDSAKPADPVTVKIGLLKNVTHAPAFVSIKKGYLQDRLGANVKIEVQGFNNGSDFSTAMATGEIDIGYVGPSPVINQYVRSKNIKILSGANNGGAVLVARKGAGVTGVKDLAGKLVAIPTKGSTNEISLRLLLQEQGLKVTADKSGVQIIAMAPADTLTAMKQGQVDAALVPEPWGTQIANEGIGEIAVDWDQIPPNKGNYPLTIIVASDGFLKAHRDLAKSVILANKDAIQFIQDNPDDTYALVSDELKELTGKGLDAELIKAALSHLSLTANIDRDALQAMAQVAVDAGYIKDVGADGLDLAGLYDLSLLEETQEGK</sequence>
<evidence type="ECO:0000256" key="8">
    <source>
        <dbReference type="ARBA" id="ARBA00023136"/>
    </source>
</evidence>
<dbReference type="CDD" id="cd13553">
    <property type="entry name" value="PBP2_NrtA_CpmA_like"/>
    <property type="match status" value="1"/>
</dbReference>
<evidence type="ECO:0000313" key="10">
    <source>
        <dbReference type="EMBL" id="MDI4649725.1"/>
    </source>
</evidence>
<evidence type="ECO:0000256" key="1">
    <source>
        <dbReference type="ARBA" id="ARBA00004418"/>
    </source>
</evidence>
<dbReference type="RefSeq" id="WP_282912335.1">
    <property type="nucleotide sequence ID" value="NZ_JAGRPV010000001.1"/>
</dbReference>
<dbReference type="PANTHER" id="PTHR30024">
    <property type="entry name" value="ALIPHATIC SULFONATES-BINDING PROTEIN-RELATED"/>
    <property type="match status" value="1"/>
</dbReference>
<proteinExistence type="inferred from homology"/>
<dbReference type="InterPro" id="IPR010067">
    <property type="entry name" value="ABC_SsuA_sub-bd"/>
</dbReference>
<dbReference type="Pfam" id="PF13379">
    <property type="entry name" value="NMT1_2"/>
    <property type="match status" value="1"/>
</dbReference>
<dbReference type="NCBIfam" id="TIGR01728">
    <property type="entry name" value="SsuA_fam"/>
    <property type="match status" value="1"/>
</dbReference>
<comment type="caution">
    <text evidence="10">The sequence shown here is derived from an EMBL/GenBank/DDBJ whole genome shotgun (WGS) entry which is preliminary data.</text>
</comment>
<comment type="subcellular location">
    <subcellularLocation>
        <location evidence="2">Cell inner membrane</location>
    </subcellularLocation>
    <subcellularLocation>
        <location evidence="1">Periplasm</location>
    </subcellularLocation>
</comment>
<dbReference type="Proteomes" id="UP001161691">
    <property type="component" value="Unassembled WGS sequence"/>
</dbReference>
<evidence type="ECO:0000256" key="4">
    <source>
        <dbReference type="ARBA" id="ARBA00022448"/>
    </source>
</evidence>
<dbReference type="EMBL" id="JAGRPV010000001">
    <property type="protein sequence ID" value="MDI4649725.1"/>
    <property type="molecule type" value="Genomic_DNA"/>
</dbReference>
<dbReference type="PANTHER" id="PTHR30024:SF47">
    <property type="entry name" value="TAURINE-BINDING PERIPLASMIC PROTEIN"/>
    <property type="match status" value="1"/>
</dbReference>
<feature type="chain" id="PRO_5045880126" evidence="9">
    <location>
        <begin position="30"/>
        <end position="350"/>
    </location>
</feature>
<dbReference type="Gene3D" id="3.40.190.10">
    <property type="entry name" value="Periplasmic binding protein-like II"/>
    <property type="match status" value="2"/>
</dbReference>
<keyword evidence="7 9" id="KW-0732">Signal</keyword>
<comment type="similarity">
    <text evidence="3">Belongs to the bacterial solute-binding protein SsuA/TauA family.</text>
</comment>
<keyword evidence="4" id="KW-0813">Transport</keyword>
<dbReference type="SUPFAM" id="SSF53850">
    <property type="entry name" value="Periplasmic binding protein-like II"/>
    <property type="match status" value="1"/>
</dbReference>
<evidence type="ECO:0000256" key="9">
    <source>
        <dbReference type="SAM" id="SignalP"/>
    </source>
</evidence>
<name>A0ABT6TSB1_9BACL</name>
<evidence type="ECO:0000256" key="3">
    <source>
        <dbReference type="ARBA" id="ARBA00010742"/>
    </source>
</evidence>
<reference evidence="10" key="1">
    <citation type="submission" date="2023-04" db="EMBL/GenBank/DDBJ databases">
        <title>Comparative genomic analysis of Cohnella hashimotonis sp. nov., isolated from the International Space Station.</title>
        <authorList>
            <person name="Venkateswaran K."/>
            <person name="Simpson A."/>
        </authorList>
    </citation>
    <scope>NUCLEOTIDE SEQUENCE</scope>
    <source>
        <strain evidence="10">F6_2S_P_1</strain>
    </source>
</reference>
<evidence type="ECO:0000256" key="7">
    <source>
        <dbReference type="ARBA" id="ARBA00022729"/>
    </source>
</evidence>
<protein>
    <submittedName>
        <fullName evidence="10">ABC transporter substrate-binding protein</fullName>
    </submittedName>
</protein>
<evidence type="ECO:0000256" key="5">
    <source>
        <dbReference type="ARBA" id="ARBA00022475"/>
    </source>
</evidence>
<organism evidence="10 11">
    <name type="scientific">Cohnella hashimotonis</name>
    <dbReference type="NCBI Taxonomy" id="2826895"/>
    <lineage>
        <taxon>Bacteria</taxon>
        <taxon>Bacillati</taxon>
        <taxon>Bacillota</taxon>
        <taxon>Bacilli</taxon>
        <taxon>Bacillales</taxon>
        <taxon>Paenibacillaceae</taxon>
        <taxon>Cohnella</taxon>
    </lineage>
</organism>
<keyword evidence="8" id="KW-0472">Membrane</keyword>